<dbReference type="FunFam" id="3.40.30.10:FF:000176">
    <property type="entry name" value="Glutathione S-transferase theta-1"/>
    <property type="match status" value="1"/>
</dbReference>
<dbReference type="PROSITE" id="PS50405">
    <property type="entry name" value="GST_CTER"/>
    <property type="match status" value="1"/>
</dbReference>
<name>A0A6F9DEC6_9ASCI</name>
<dbReference type="SUPFAM" id="SSF52833">
    <property type="entry name" value="Thioredoxin-like"/>
    <property type="match status" value="1"/>
</dbReference>
<protein>
    <submittedName>
        <fullName evidence="8">Glutathione S-transferase theta-1-like</fullName>
    </submittedName>
</protein>
<comment type="subcellular location">
    <subcellularLocation>
        <location evidence="1">Cytoplasm</location>
    </subcellularLocation>
</comment>
<dbReference type="Pfam" id="PF00043">
    <property type="entry name" value="GST_C"/>
    <property type="match status" value="1"/>
</dbReference>
<evidence type="ECO:0000256" key="2">
    <source>
        <dbReference type="ARBA" id="ARBA00009899"/>
    </source>
</evidence>
<comment type="similarity">
    <text evidence="2">Belongs to the GST superfamily. Theta family.</text>
</comment>
<dbReference type="Gene3D" id="3.40.30.10">
    <property type="entry name" value="Glutaredoxin"/>
    <property type="match status" value="1"/>
</dbReference>
<dbReference type="GO" id="GO:0006749">
    <property type="term" value="P:glutathione metabolic process"/>
    <property type="evidence" value="ECO:0007669"/>
    <property type="project" value="TreeGrafter"/>
</dbReference>
<dbReference type="InterPro" id="IPR004046">
    <property type="entry name" value="GST_C"/>
</dbReference>
<dbReference type="SFLD" id="SFLDG00358">
    <property type="entry name" value="Main_(cytGST)"/>
    <property type="match status" value="1"/>
</dbReference>
<evidence type="ECO:0000256" key="5">
    <source>
        <dbReference type="ARBA" id="ARBA00047960"/>
    </source>
</evidence>
<evidence type="ECO:0000259" key="6">
    <source>
        <dbReference type="PROSITE" id="PS50404"/>
    </source>
</evidence>
<evidence type="ECO:0000259" key="7">
    <source>
        <dbReference type="PROSITE" id="PS50405"/>
    </source>
</evidence>
<gene>
    <name evidence="8" type="primary">Gstt1</name>
</gene>
<dbReference type="Pfam" id="PF02798">
    <property type="entry name" value="GST_N"/>
    <property type="match status" value="1"/>
</dbReference>
<dbReference type="CDD" id="cd03183">
    <property type="entry name" value="GST_C_Theta"/>
    <property type="match status" value="1"/>
</dbReference>
<dbReference type="GO" id="GO:0004364">
    <property type="term" value="F:glutathione transferase activity"/>
    <property type="evidence" value="ECO:0007669"/>
    <property type="project" value="UniProtKB-EC"/>
</dbReference>
<dbReference type="InterPro" id="IPR040079">
    <property type="entry name" value="Glutathione_S-Trfase"/>
</dbReference>
<comment type="catalytic activity">
    <reaction evidence="5">
        <text>RX + glutathione = an S-substituted glutathione + a halide anion + H(+)</text>
        <dbReference type="Rhea" id="RHEA:16437"/>
        <dbReference type="ChEBI" id="CHEBI:15378"/>
        <dbReference type="ChEBI" id="CHEBI:16042"/>
        <dbReference type="ChEBI" id="CHEBI:17792"/>
        <dbReference type="ChEBI" id="CHEBI:57925"/>
        <dbReference type="ChEBI" id="CHEBI:90779"/>
        <dbReference type="EC" id="2.5.1.18"/>
    </reaction>
</comment>
<dbReference type="CDD" id="cd03050">
    <property type="entry name" value="GST_N_Theta"/>
    <property type="match status" value="1"/>
</dbReference>
<keyword evidence="3" id="KW-0963">Cytoplasm</keyword>
<evidence type="ECO:0000256" key="3">
    <source>
        <dbReference type="ARBA" id="ARBA00022490"/>
    </source>
</evidence>
<accession>A0A6F9DEC6</accession>
<dbReference type="Gene3D" id="1.20.1050.10">
    <property type="match status" value="1"/>
</dbReference>
<reference evidence="8" key="1">
    <citation type="submission" date="2020-04" db="EMBL/GenBank/DDBJ databases">
        <authorList>
            <person name="Neveu A P."/>
        </authorList>
    </citation>
    <scope>NUCLEOTIDE SEQUENCE</scope>
    <source>
        <tissue evidence="8">Whole embryo</tissue>
    </source>
</reference>
<dbReference type="PANTHER" id="PTHR43917">
    <property type="match status" value="1"/>
</dbReference>
<dbReference type="PROSITE" id="PS50404">
    <property type="entry name" value="GST_NTER"/>
    <property type="match status" value="1"/>
</dbReference>
<dbReference type="SFLD" id="SFLDS00019">
    <property type="entry name" value="Glutathione_Transferase_(cytos"/>
    <property type="match status" value="1"/>
</dbReference>
<dbReference type="PANTHER" id="PTHR43917:SF8">
    <property type="entry name" value="GH16740P-RELATED"/>
    <property type="match status" value="1"/>
</dbReference>
<dbReference type="AlphaFoldDB" id="A0A6F9DEC6"/>
<dbReference type="InterPro" id="IPR004045">
    <property type="entry name" value="Glutathione_S-Trfase_N"/>
</dbReference>
<dbReference type="GO" id="GO:0005737">
    <property type="term" value="C:cytoplasm"/>
    <property type="evidence" value="ECO:0007669"/>
    <property type="project" value="UniProtKB-SubCell"/>
</dbReference>
<dbReference type="FunFam" id="1.20.1050.10:FF:000039">
    <property type="entry name" value="Glutathione S-transferase theta-1"/>
    <property type="match status" value="1"/>
</dbReference>
<sequence length="217" mass="24820">MVTTLFVDLMSQPCRALAIFVKMNAMPCNIQTVALRKGENKTPEFLSMNPLGKVPVLKDEEFCLTESIAILRYLDTKYGSSCLYPKSIRARAKVDEFLEWQHTNTRMFAAKVFLGEVLFPGAINIEQAVNDMNAMLDSVESMFLKDKNFIAGETVSVADHFAVCELLQTTISGRDLFKDRPKLQSWLDRVRKDSNPHFDDVHSVLYSVRRRYIKNKL</sequence>
<evidence type="ECO:0000256" key="4">
    <source>
        <dbReference type="ARBA" id="ARBA00022679"/>
    </source>
</evidence>
<proteinExistence type="evidence at transcript level"/>
<dbReference type="InterPro" id="IPR040077">
    <property type="entry name" value="GST_C_Theta"/>
</dbReference>
<dbReference type="InterPro" id="IPR051369">
    <property type="entry name" value="GST_Theta"/>
</dbReference>
<organism evidence="8">
    <name type="scientific">Phallusia mammillata</name>
    <dbReference type="NCBI Taxonomy" id="59560"/>
    <lineage>
        <taxon>Eukaryota</taxon>
        <taxon>Metazoa</taxon>
        <taxon>Chordata</taxon>
        <taxon>Tunicata</taxon>
        <taxon>Ascidiacea</taxon>
        <taxon>Phlebobranchia</taxon>
        <taxon>Ascidiidae</taxon>
        <taxon>Phallusia</taxon>
    </lineage>
</organism>
<feature type="domain" description="GST C-terminal" evidence="7">
    <location>
        <begin position="87"/>
        <end position="217"/>
    </location>
</feature>
<dbReference type="InterPro" id="IPR010987">
    <property type="entry name" value="Glutathione-S-Trfase_C-like"/>
</dbReference>
<dbReference type="InterPro" id="IPR036249">
    <property type="entry name" value="Thioredoxin-like_sf"/>
</dbReference>
<dbReference type="InterPro" id="IPR036282">
    <property type="entry name" value="Glutathione-S-Trfase_C_sf"/>
</dbReference>
<feature type="domain" description="GST N-terminal" evidence="6">
    <location>
        <begin position="1"/>
        <end position="82"/>
    </location>
</feature>
<dbReference type="InterPro" id="IPR040075">
    <property type="entry name" value="GST_N_Theta"/>
</dbReference>
<dbReference type="EMBL" id="LR785627">
    <property type="protein sequence ID" value="CAB3251243.1"/>
    <property type="molecule type" value="mRNA"/>
</dbReference>
<evidence type="ECO:0000256" key="1">
    <source>
        <dbReference type="ARBA" id="ARBA00004496"/>
    </source>
</evidence>
<evidence type="ECO:0000313" key="8">
    <source>
        <dbReference type="EMBL" id="CAB3251243.1"/>
    </source>
</evidence>
<keyword evidence="4 8" id="KW-0808">Transferase</keyword>
<dbReference type="SUPFAM" id="SSF47616">
    <property type="entry name" value="GST C-terminal domain-like"/>
    <property type="match status" value="1"/>
</dbReference>